<dbReference type="Proteomes" id="UP000521872">
    <property type="component" value="Unassembled WGS sequence"/>
</dbReference>
<gene>
    <name evidence="2" type="ORF">D9613_004549</name>
</gene>
<evidence type="ECO:0000313" key="2">
    <source>
        <dbReference type="EMBL" id="KAF4612217.1"/>
    </source>
</evidence>
<dbReference type="GO" id="GO:0003676">
    <property type="term" value="F:nucleic acid binding"/>
    <property type="evidence" value="ECO:0007669"/>
    <property type="project" value="InterPro"/>
</dbReference>
<keyword evidence="3" id="KW-1185">Reference proteome</keyword>
<accession>A0A8H4QKT7</accession>
<feature type="domain" description="Reverse transcriptase zinc-binding" evidence="1">
    <location>
        <begin position="165"/>
        <end position="213"/>
    </location>
</feature>
<reference evidence="2 3" key="1">
    <citation type="submission" date="2019-12" db="EMBL/GenBank/DDBJ databases">
        <authorList>
            <person name="Floudas D."/>
            <person name="Bentzer J."/>
            <person name="Ahren D."/>
            <person name="Johansson T."/>
            <person name="Persson P."/>
            <person name="Tunlid A."/>
        </authorList>
    </citation>
    <scope>NUCLEOTIDE SEQUENCE [LARGE SCALE GENOMIC DNA]</scope>
    <source>
        <strain evidence="2 3">CBS 102.39</strain>
    </source>
</reference>
<evidence type="ECO:0000259" key="1">
    <source>
        <dbReference type="Pfam" id="PF13966"/>
    </source>
</evidence>
<protein>
    <recommendedName>
        <fullName evidence="1">Reverse transcriptase zinc-binding domain-containing protein</fullName>
    </recommendedName>
</protein>
<dbReference type="AlphaFoldDB" id="A0A8H4QKT7"/>
<dbReference type="Gene3D" id="3.30.420.10">
    <property type="entry name" value="Ribonuclease H-like superfamily/Ribonuclease H"/>
    <property type="match status" value="1"/>
</dbReference>
<dbReference type="InterPro" id="IPR012337">
    <property type="entry name" value="RNaseH-like_sf"/>
</dbReference>
<dbReference type="InterPro" id="IPR036397">
    <property type="entry name" value="RNaseH_sf"/>
</dbReference>
<organism evidence="2 3">
    <name type="scientific">Agrocybe pediades</name>
    <dbReference type="NCBI Taxonomy" id="84607"/>
    <lineage>
        <taxon>Eukaryota</taxon>
        <taxon>Fungi</taxon>
        <taxon>Dikarya</taxon>
        <taxon>Basidiomycota</taxon>
        <taxon>Agaricomycotina</taxon>
        <taxon>Agaricomycetes</taxon>
        <taxon>Agaricomycetidae</taxon>
        <taxon>Agaricales</taxon>
        <taxon>Agaricineae</taxon>
        <taxon>Strophariaceae</taxon>
        <taxon>Agrocybe</taxon>
    </lineage>
</organism>
<dbReference type="EMBL" id="JAACJL010000057">
    <property type="protein sequence ID" value="KAF4612217.1"/>
    <property type="molecule type" value="Genomic_DNA"/>
</dbReference>
<proteinExistence type="predicted"/>
<comment type="caution">
    <text evidence="2">The sequence shown here is derived from an EMBL/GenBank/DDBJ whole genome shotgun (WGS) entry which is preliminary data.</text>
</comment>
<name>A0A8H4QKT7_9AGAR</name>
<sequence length="266" mass="30300">MSSSPIEFTPNPSLPSNEDIVALCTNLKFPRGTTIVDPSTRSVIAWVIHDLITPFRDSGTNTTKFTIHWISAHSEVVGNEKVDEEAKSAAQGASTARPFLPDCLKRPLPIGKSSLLQLAKEQRTENWKASWLTSPRRKKMKKIDKDFPFKKFGKITSELTRRQTSILVQLRTGHLPLNDYLHKRKLAPSPLCQACNEQRRETINHLIKECPAYQHQRRKLKRAIHGRGLSEPLLLLSDPKRVKPIIQFIEETKRWTNGRMTNPTPS</sequence>
<dbReference type="Pfam" id="PF13966">
    <property type="entry name" value="zf-RVT"/>
    <property type="match status" value="1"/>
</dbReference>
<dbReference type="SUPFAM" id="SSF53098">
    <property type="entry name" value="Ribonuclease H-like"/>
    <property type="match status" value="1"/>
</dbReference>
<evidence type="ECO:0000313" key="3">
    <source>
        <dbReference type="Proteomes" id="UP000521872"/>
    </source>
</evidence>
<dbReference type="InterPro" id="IPR026960">
    <property type="entry name" value="RVT-Znf"/>
</dbReference>